<sequence>MQLASYHPNLIQLLTTRSDSGLACRELLEWCSRVISP</sequence>
<protein>
    <submittedName>
        <fullName evidence="1">Uncharacterized protein</fullName>
    </submittedName>
</protein>
<evidence type="ECO:0000313" key="1">
    <source>
        <dbReference type="EMBL" id="MBX37021.1"/>
    </source>
</evidence>
<organism evidence="1">
    <name type="scientific">Rhizophora mucronata</name>
    <name type="common">Asiatic mangrove</name>
    <dbReference type="NCBI Taxonomy" id="61149"/>
    <lineage>
        <taxon>Eukaryota</taxon>
        <taxon>Viridiplantae</taxon>
        <taxon>Streptophyta</taxon>
        <taxon>Embryophyta</taxon>
        <taxon>Tracheophyta</taxon>
        <taxon>Spermatophyta</taxon>
        <taxon>Magnoliopsida</taxon>
        <taxon>eudicotyledons</taxon>
        <taxon>Gunneridae</taxon>
        <taxon>Pentapetalae</taxon>
        <taxon>rosids</taxon>
        <taxon>fabids</taxon>
        <taxon>Malpighiales</taxon>
        <taxon>Rhizophoraceae</taxon>
        <taxon>Rhizophora</taxon>
    </lineage>
</organism>
<dbReference type="EMBL" id="GGEC01056537">
    <property type="protein sequence ID" value="MBX37021.1"/>
    <property type="molecule type" value="Transcribed_RNA"/>
</dbReference>
<name>A0A2P2N3H2_RHIMU</name>
<dbReference type="AlphaFoldDB" id="A0A2P2N3H2"/>
<accession>A0A2P2N3H2</accession>
<proteinExistence type="predicted"/>
<reference evidence="1" key="1">
    <citation type="submission" date="2018-02" db="EMBL/GenBank/DDBJ databases">
        <title>Rhizophora mucronata_Transcriptome.</title>
        <authorList>
            <person name="Meera S.P."/>
            <person name="Sreeshan A."/>
            <person name="Augustine A."/>
        </authorList>
    </citation>
    <scope>NUCLEOTIDE SEQUENCE</scope>
    <source>
        <tissue evidence="1">Leaf</tissue>
    </source>
</reference>